<dbReference type="InterPro" id="IPR035906">
    <property type="entry name" value="MetI-like_sf"/>
</dbReference>
<evidence type="ECO:0000256" key="5">
    <source>
        <dbReference type="ARBA" id="ARBA00022989"/>
    </source>
</evidence>
<dbReference type="PANTHER" id="PTHR43163:SF8">
    <property type="entry name" value="D,D-DIPEPTIDE TRANSPORT SYSTEM PERMEASE PROTEIN DDPB-RELATED"/>
    <property type="match status" value="1"/>
</dbReference>
<accession>A0A6B3NSS4</accession>
<gene>
    <name evidence="9" type="ORF">G3436_09695</name>
</gene>
<organism evidence="9 10">
    <name type="scientific">Pseudomonas brassicae</name>
    <dbReference type="NCBI Taxonomy" id="2708063"/>
    <lineage>
        <taxon>Bacteria</taxon>
        <taxon>Pseudomonadati</taxon>
        <taxon>Pseudomonadota</taxon>
        <taxon>Gammaproteobacteria</taxon>
        <taxon>Pseudomonadales</taxon>
        <taxon>Pseudomonadaceae</taxon>
        <taxon>Pseudomonas</taxon>
    </lineage>
</organism>
<reference evidence="9 10" key="1">
    <citation type="submission" date="2020-02" db="EMBL/GenBank/DDBJ databases">
        <title>Broccoli isolated Pseudomonas sp.</title>
        <authorList>
            <person name="Fujikawa T."/>
            <person name="Sawada H."/>
        </authorList>
    </citation>
    <scope>NUCLEOTIDE SEQUENCE [LARGE SCALE GENOMIC DNA]</scope>
    <source>
        <strain evidence="9 10">MAFF212427</strain>
    </source>
</reference>
<keyword evidence="2 7" id="KW-0813">Transport</keyword>
<dbReference type="Pfam" id="PF00528">
    <property type="entry name" value="BPD_transp_1"/>
    <property type="match status" value="1"/>
</dbReference>
<dbReference type="GO" id="GO:0071916">
    <property type="term" value="F:dipeptide transmembrane transporter activity"/>
    <property type="evidence" value="ECO:0007669"/>
    <property type="project" value="TreeGrafter"/>
</dbReference>
<evidence type="ECO:0000256" key="2">
    <source>
        <dbReference type="ARBA" id="ARBA00022448"/>
    </source>
</evidence>
<evidence type="ECO:0000256" key="6">
    <source>
        <dbReference type="ARBA" id="ARBA00023136"/>
    </source>
</evidence>
<proteinExistence type="inferred from homology"/>
<evidence type="ECO:0000259" key="8">
    <source>
        <dbReference type="PROSITE" id="PS50928"/>
    </source>
</evidence>
<protein>
    <submittedName>
        <fullName evidence="9">ABC transporter permease</fullName>
    </submittedName>
</protein>
<dbReference type="InterPro" id="IPR000515">
    <property type="entry name" value="MetI-like"/>
</dbReference>
<sequence>GYSTPIFWVGMMGLLVFYAWLGWAGGAGRIDLAYDGMVPDVTGLLLIDSALARDWDAFSSALRHIVLPSLILGLNSVAYISRMTRSFMLEQLSQEYIITARVKGLSRRQVVWGHAFRNILVQLLTVVALAYGSLLEGAVLIETVFAWPGFGQYLTSSLMLGDMNAVMGCVLVIGLIFVALNLISDALYKVFDPRTR</sequence>
<feature type="domain" description="ABC transmembrane type-1" evidence="8">
    <location>
        <begin position="1"/>
        <end position="188"/>
    </location>
</feature>
<dbReference type="GO" id="GO:0005886">
    <property type="term" value="C:plasma membrane"/>
    <property type="evidence" value="ECO:0007669"/>
    <property type="project" value="UniProtKB-SubCell"/>
</dbReference>
<evidence type="ECO:0000313" key="10">
    <source>
        <dbReference type="Proteomes" id="UP000482634"/>
    </source>
</evidence>
<keyword evidence="3" id="KW-1003">Cell membrane</keyword>
<feature type="non-terminal residue" evidence="9">
    <location>
        <position position="1"/>
    </location>
</feature>
<dbReference type="PROSITE" id="PS50928">
    <property type="entry name" value="ABC_TM1"/>
    <property type="match status" value="1"/>
</dbReference>
<dbReference type="AlphaFoldDB" id="A0A6B3NSS4"/>
<evidence type="ECO:0000256" key="3">
    <source>
        <dbReference type="ARBA" id="ARBA00022475"/>
    </source>
</evidence>
<dbReference type="PANTHER" id="PTHR43163">
    <property type="entry name" value="DIPEPTIDE TRANSPORT SYSTEM PERMEASE PROTEIN DPPB-RELATED"/>
    <property type="match status" value="1"/>
</dbReference>
<keyword evidence="4 7" id="KW-0812">Transmembrane</keyword>
<keyword evidence="10" id="KW-1185">Reference proteome</keyword>
<dbReference type="SUPFAM" id="SSF161098">
    <property type="entry name" value="MetI-like"/>
    <property type="match status" value="1"/>
</dbReference>
<dbReference type="EMBL" id="JAAHBU010000115">
    <property type="protein sequence ID" value="NER64111.1"/>
    <property type="molecule type" value="Genomic_DNA"/>
</dbReference>
<comment type="subcellular location">
    <subcellularLocation>
        <location evidence="1 7">Cell membrane</location>
        <topology evidence="1 7">Multi-pass membrane protein</topology>
    </subcellularLocation>
</comment>
<dbReference type="CDD" id="cd06261">
    <property type="entry name" value="TM_PBP2"/>
    <property type="match status" value="1"/>
</dbReference>
<feature type="transmembrane region" description="Helical" evidence="7">
    <location>
        <begin position="165"/>
        <end position="188"/>
    </location>
</feature>
<evidence type="ECO:0000256" key="1">
    <source>
        <dbReference type="ARBA" id="ARBA00004651"/>
    </source>
</evidence>
<name>A0A6B3NSS4_9PSED</name>
<feature type="transmembrane region" description="Helical" evidence="7">
    <location>
        <begin position="64"/>
        <end position="81"/>
    </location>
</feature>
<evidence type="ECO:0000256" key="7">
    <source>
        <dbReference type="RuleBase" id="RU363032"/>
    </source>
</evidence>
<evidence type="ECO:0000256" key="4">
    <source>
        <dbReference type="ARBA" id="ARBA00022692"/>
    </source>
</evidence>
<comment type="similarity">
    <text evidence="7">Belongs to the binding-protein-dependent transport system permease family.</text>
</comment>
<keyword evidence="5 7" id="KW-1133">Transmembrane helix</keyword>
<dbReference type="Gene3D" id="1.10.3720.10">
    <property type="entry name" value="MetI-like"/>
    <property type="match status" value="1"/>
</dbReference>
<feature type="transmembrane region" description="Helical" evidence="7">
    <location>
        <begin position="6"/>
        <end position="25"/>
    </location>
</feature>
<keyword evidence="6 7" id="KW-0472">Membrane</keyword>
<dbReference type="Proteomes" id="UP000482634">
    <property type="component" value="Unassembled WGS sequence"/>
</dbReference>
<dbReference type="RefSeq" id="WP_163944065.1">
    <property type="nucleotide sequence ID" value="NZ_JAAHBU010000115.1"/>
</dbReference>
<feature type="transmembrane region" description="Helical" evidence="7">
    <location>
        <begin position="123"/>
        <end position="145"/>
    </location>
</feature>
<comment type="caution">
    <text evidence="9">The sequence shown here is derived from an EMBL/GenBank/DDBJ whole genome shotgun (WGS) entry which is preliminary data.</text>
</comment>
<evidence type="ECO:0000313" key="9">
    <source>
        <dbReference type="EMBL" id="NER64111.1"/>
    </source>
</evidence>